<organism evidence="2 3">
    <name type="scientific">Arthroderma otae (strain ATCC MYA-4605 / CBS 113480)</name>
    <name type="common">Microsporum canis</name>
    <dbReference type="NCBI Taxonomy" id="554155"/>
    <lineage>
        <taxon>Eukaryota</taxon>
        <taxon>Fungi</taxon>
        <taxon>Dikarya</taxon>
        <taxon>Ascomycota</taxon>
        <taxon>Pezizomycotina</taxon>
        <taxon>Eurotiomycetes</taxon>
        <taxon>Eurotiomycetidae</taxon>
        <taxon>Onygenales</taxon>
        <taxon>Arthrodermataceae</taxon>
        <taxon>Microsporum</taxon>
    </lineage>
</organism>
<evidence type="ECO:0000256" key="1">
    <source>
        <dbReference type="SAM" id="MobiDB-lite"/>
    </source>
</evidence>
<dbReference type="Proteomes" id="UP000002035">
    <property type="component" value="Unassembled WGS sequence"/>
</dbReference>
<evidence type="ECO:0000313" key="3">
    <source>
        <dbReference type="Proteomes" id="UP000002035"/>
    </source>
</evidence>
<sequence length="110" mass="11765">MKIVCTEFSGMNTNMMGSSPATEGGPSTHESGFKGAMNSTSTRSTNTEEHIFIHNELWVRSLVFAAASPLQSHRIHAANESEAVDGLQGLPPIRELNPGGSTLSLLAHHH</sequence>
<feature type="region of interest" description="Disordered" evidence="1">
    <location>
        <begin position="12"/>
        <end position="44"/>
    </location>
</feature>
<keyword evidence="3" id="KW-1185">Reference proteome</keyword>
<dbReference type="AlphaFoldDB" id="C5FVD7"/>
<dbReference type="EMBL" id="DS995706">
    <property type="protein sequence ID" value="EEQ33871.1"/>
    <property type="molecule type" value="Genomic_DNA"/>
</dbReference>
<name>C5FVD7_ARTOC</name>
<proteinExistence type="predicted"/>
<dbReference type="RefSeq" id="XP_002844726.1">
    <property type="nucleotide sequence ID" value="XM_002844680.1"/>
</dbReference>
<feature type="compositionally biased region" description="Polar residues" evidence="1">
    <location>
        <begin position="12"/>
        <end position="21"/>
    </location>
</feature>
<evidence type="ECO:0000313" key="2">
    <source>
        <dbReference type="EMBL" id="EEQ33871.1"/>
    </source>
</evidence>
<dbReference type="HOGENOM" id="CLU_2170493_0_0_1"/>
<dbReference type="GeneID" id="9227124"/>
<protein>
    <submittedName>
        <fullName evidence="2">Uncharacterized protein</fullName>
    </submittedName>
</protein>
<gene>
    <name evidence="2" type="ORF">MCYG_06690</name>
</gene>
<accession>C5FVD7</accession>
<dbReference type="VEuPathDB" id="FungiDB:MCYG_06690"/>
<reference evidence="3" key="1">
    <citation type="journal article" date="2012" name="MBio">
        <title>Comparative genome analysis of Trichophyton rubrum and related dermatophytes reveals candidate genes involved in infection.</title>
        <authorList>
            <person name="Martinez D.A."/>
            <person name="Oliver B.G."/>
            <person name="Graeser Y."/>
            <person name="Goldberg J.M."/>
            <person name="Li W."/>
            <person name="Martinez-Rossi N.M."/>
            <person name="Monod M."/>
            <person name="Shelest E."/>
            <person name="Barton R.C."/>
            <person name="Birch E."/>
            <person name="Brakhage A.A."/>
            <person name="Chen Z."/>
            <person name="Gurr S.J."/>
            <person name="Heiman D."/>
            <person name="Heitman J."/>
            <person name="Kosti I."/>
            <person name="Rossi A."/>
            <person name="Saif S."/>
            <person name="Samalova M."/>
            <person name="Saunders C.W."/>
            <person name="Shea T."/>
            <person name="Summerbell R.C."/>
            <person name="Xu J."/>
            <person name="Young S."/>
            <person name="Zeng Q."/>
            <person name="Birren B.W."/>
            <person name="Cuomo C.A."/>
            <person name="White T.C."/>
        </authorList>
    </citation>
    <scope>NUCLEOTIDE SEQUENCE [LARGE SCALE GENOMIC DNA]</scope>
    <source>
        <strain evidence="3">ATCC MYA-4605 / CBS 113480</strain>
    </source>
</reference>